<gene>
    <name evidence="1" type="ORF">TNCV_2560741</name>
</gene>
<accession>A0A8X6UW03</accession>
<organism evidence="1 2">
    <name type="scientific">Trichonephila clavipes</name>
    <name type="common">Golden silk orbweaver</name>
    <name type="synonym">Nephila clavipes</name>
    <dbReference type="NCBI Taxonomy" id="2585209"/>
    <lineage>
        <taxon>Eukaryota</taxon>
        <taxon>Metazoa</taxon>
        <taxon>Ecdysozoa</taxon>
        <taxon>Arthropoda</taxon>
        <taxon>Chelicerata</taxon>
        <taxon>Arachnida</taxon>
        <taxon>Araneae</taxon>
        <taxon>Araneomorphae</taxon>
        <taxon>Entelegynae</taxon>
        <taxon>Araneoidea</taxon>
        <taxon>Nephilidae</taxon>
        <taxon>Trichonephila</taxon>
    </lineage>
</organism>
<name>A0A8X6UW03_TRICX</name>
<keyword evidence="2" id="KW-1185">Reference proteome</keyword>
<evidence type="ECO:0000313" key="1">
    <source>
        <dbReference type="EMBL" id="GFX86192.1"/>
    </source>
</evidence>
<sequence>MAKDVLSFLPYLGWKKCDMFQSHYLQTHLFKIGLADSSICPLCKSVPLTEEHLSDCPAILHVLLQDNCGVPLPARATSALYWTARRLMSENM</sequence>
<evidence type="ECO:0000313" key="2">
    <source>
        <dbReference type="Proteomes" id="UP000887159"/>
    </source>
</evidence>
<proteinExistence type="predicted"/>
<dbReference type="Proteomes" id="UP000887159">
    <property type="component" value="Unassembled WGS sequence"/>
</dbReference>
<dbReference type="EMBL" id="BMAU01021004">
    <property type="protein sequence ID" value="GFX86192.1"/>
    <property type="molecule type" value="Genomic_DNA"/>
</dbReference>
<comment type="caution">
    <text evidence="1">The sequence shown here is derived from an EMBL/GenBank/DDBJ whole genome shotgun (WGS) entry which is preliminary data.</text>
</comment>
<dbReference type="AlphaFoldDB" id="A0A8X6UW03"/>
<reference evidence="1" key="1">
    <citation type="submission" date="2020-08" db="EMBL/GenBank/DDBJ databases">
        <title>Multicomponent nature underlies the extraordinary mechanical properties of spider dragline silk.</title>
        <authorList>
            <person name="Kono N."/>
            <person name="Nakamura H."/>
            <person name="Mori M."/>
            <person name="Yoshida Y."/>
            <person name="Ohtoshi R."/>
            <person name="Malay A.D."/>
            <person name="Moran D.A.P."/>
            <person name="Tomita M."/>
            <person name="Numata K."/>
            <person name="Arakawa K."/>
        </authorList>
    </citation>
    <scope>NUCLEOTIDE SEQUENCE</scope>
</reference>
<protein>
    <submittedName>
        <fullName evidence="1">Uncharacterized protein</fullName>
    </submittedName>
</protein>